<dbReference type="SUPFAM" id="SSF53756">
    <property type="entry name" value="UDP-Glycosyltransferase/glycogen phosphorylase"/>
    <property type="match status" value="1"/>
</dbReference>
<comment type="caution">
    <text evidence="3">The sequence shown here is derived from an EMBL/GenBank/DDBJ whole genome shotgun (WGS) entry which is preliminary data.</text>
</comment>
<evidence type="ECO:0000259" key="2">
    <source>
        <dbReference type="Pfam" id="PF02350"/>
    </source>
</evidence>
<comment type="similarity">
    <text evidence="1">Belongs to the UDP-N-acetylglucosamine 2-epimerase family.</text>
</comment>
<evidence type="ECO:0000313" key="4">
    <source>
        <dbReference type="Proteomes" id="UP000177097"/>
    </source>
</evidence>
<protein>
    <submittedName>
        <fullName evidence="3">UDP-N-acetyl glucosamine 2-epimerase</fullName>
    </submittedName>
</protein>
<organism evidence="3 4">
    <name type="scientific">Candidatus Uhrbacteria bacterium RIFCSPHIGHO2_02_FULL_53_13</name>
    <dbReference type="NCBI Taxonomy" id="1802389"/>
    <lineage>
        <taxon>Bacteria</taxon>
        <taxon>Candidatus Uhriibacteriota</taxon>
    </lineage>
</organism>
<name>A0A1F7TXQ1_9BACT</name>
<gene>
    <name evidence="3" type="ORF">A3C17_02210</name>
</gene>
<dbReference type="AlphaFoldDB" id="A0A1F7TXQ1"/>
<keyword evidence="1" id="KW-0413">Isomerase</keyword>
<dbReference type="PANTHER" id="PTHR43174">
    <property type="entry name" value="UDP-N-ACETYLGLUCOSAMINE 2-EPIMERASE"/>
    <property type="match status" value="1"/>
</dbReference>
<proteinExistence type="inferred from homology"/>
<dbReference type="InterPro" id="IPR003331">
    <property type="entry name" value="UDP_GlcNAc_Epimerase_2_dom"/>
</dbReference>
<dbReference type="Proteomes" id="UP000177097">
    <property type="component" value="Unassembled WGS sequence"/>
</dbReference>
<dbReference type="Gene3D" id="3.40.50.2000">
    <property type="entry name" value="Glycogen Phosphorylase B"/>
    <property type="match status" value="2"/>
</dbReference>
<dbReference type="STRING" id="1802389.A3C17_02210"/>
<evidence type="ECO:0000313" key="3">
    <source>
        <dbReference type="EMBL" id="OGL70726.1"/>
    </source>
</evidence>
<feature type="domain" description="UDP-N-acetylglucosamine 2-epimerase" evidence="2">
    <location>
        <begin position="26"/>
        <end position="363"/>
    </location>
</feature>
<sequence>MGKKLAFILGIRPDIIRASLVLRKLFAQNKHEIVFIWSGQHYSDNLKEVFFQELDVPRPQIELGVTGQNDAEVASGVLSKLYPVLERLQPSAALFLGDTNTVVGSIVAAQLNIPIVHFEGCWSAYDWRMPETKYRNLIDQLSDVIYTYFPEYKYQGMLAGLNPKSIVVTDGNPIVEILDTYYFQRKEKFDAMATPEFFKARGIEKGEYYLMTWHRRENVHIRSSFEAILKLIGSTPRKIYLPLSYRTQSVLKEYGLALPQNVMMVDPIGYEEILTLMVNSRGVITDSGTIVEETCVLQVPSLQMRKATERPQVYDVRSSVKFDPDAPEKYPTAEVFQKFENLYGTRWEHGLGDGKASDRIADDLLRRLDEDDFRTHRPEDYHHWIERSYREDGLPVAQTVEQHRATARAKETV</sequence>
<dbReference type="EMBL" id="MGDX01000026">
    <property type="protein sequence ID" value="OGL70726.1"/>
    <property type="molecule type" value="Genomic_DNA"/>
</dbReference>
<dbReference type="GO" id="GO:0016853">
    <property type="term" value="F:isomerase activity"/>
    <property type="evidence" value="ECO:0007669"/>
    <property type="project" value="UniProtKB-KW"/>
</dbReference>
<dbReference type="Pfam" id="PF02350">
    <property type="entry name" value="Epimerase_2"/>
    <property type="match status" value="1"/>
</dbReference>
<dbReference type="PANTHER" id="PTHR43174:SF1">
    <property type="entry name" value="UDP-N-ACETYLGLUCOSAMINE 2-EPIMERASE"/>
    <property type="match status" value="1"/>
</dbReference>
<accession>A0A1F7TXQ1</accession>
<evidence type="ECO:0000256" key="1">
    <source>
        <dbReference type="RuleBase" id="RU003513"/>
    </source>
</evidence>
<reference evidence="3 4" key="1">
    <citation type="journal article" date="2016" name="Nat. Commun.">
        <title>Thousands of microbial genomes shed light on interconnected biogeochemical processes in an aquifer system.</title>
        <authorList>
            <person name="Anantharaman K."/>
            <person name="Brown C.T."/>
            <person name="Hug L.A."/>
            <person name="Sharon I."/>
            <person name="Castelle C.J."/>
            <person name="Probst A.J."/>
            <person name="Thomas B.C."/>
            <person name="Singh A."/>
            <person name="Wilkins M.J."/>
            <person name="Karaoz U."/>
            <person name="Brodie E.L."/>
            <person name="Williams K.H."/>
            <person name="Hubbard S.S."/>
            <person name="Banfield J.F."/>
        </authorList>
    </citation>
    <scope>NUCLEOTIDE SEQUENCE [LARGE SCALE GENOMIC DNA]</scope>
</reference>
<dbReference type="InterPro" id="IPR029767">
    <property type="entry name" value="WecB-like"/>
</dbReference>